<organism evidence="3 4">
    <name type="scientific">Trametes cubensis</name>
    <dbReference type="NCBI Taxonomy" id="1111947"/>
    <lineage>
        <taxon>Eukaryota</taxon>
        <taxon>Fungi</taxon>
        <taxon>Dikarya</taxon>
        <taxon>Basidiomycota</taxon>
        <taxon>Agaricomycotina</taxon>
        <taxon>Agaricomycetes</taxon>
        <taxon>Polyporales</taxon>
        <taxon>Polyporaceae</taxon>
        <taxon>Trametes</taxon>
    </lineage>
</organism>
<feature type="compositionally biased region" description="Basic and acidic residues" evidence="2">
    <location>
        <begin position="592"/>
        <end position="601"/>
    </location>
</feature>
<dbReference type="EMBL" id="JAPEVG010000050">
    <property type="protein sequence ID" value="KAJ8489327.1"/>
    <property type="molecule type" value="Genomic_DNA"/>
</dbReference>
<dbReference type="Proteomes" id="UP001215151">
    <property type="component" value="Unassembled WGS sequence"/>
</dbReference>
<dbReference type="PANTHER" id="PTHR11937">
    <property type="entry name" value="ACTIN"/>
    <property type="match status" value="1"/>
</dbReference>
<proteinExistence type="inferred from homology"/>
<reference evidence="3" key="1">
    <citation type="submission" date="2022-11" db="EMBL/GenBank/DDBJ databases">
        <title>Genome Sequence of Cubamyces cubensis.</title>
        <authorList>
            <person name="Buettner E."/>
        </authorList>
    </citation>
    <scope>NUCLEOTIDE SEQUENCE</scope>
    <source>
        <strain evidence="3">MPL-01</strain>
    </source>
</reference>
<comment type="caution">
    <text evidence="3">The sequence shown here is derived from an EMBL/GenBank/DDBJ whole genome shotgun (WGS) entry which is preliminary data.</text>
</comment>
<keyword evidence="4" id="KW-1185">Reference proteome</keyword>
<comment type="similarity">
    <text evidence="1">Belongs to the actin family.</text>
</comment>
<dbReference type="AlphaFoldDB" id="A0AAD7XDY0"/>
<dbReference type="CDD" id="cd10206">
    <property type="entry name" value="ASKHA_NBD_Arp8-like"/>
    <property type="match status" value="1"/>
</dbReference>
<dbReference type="SMART" id="SM00268">
    <property type="entry name" value="ACTIN"/>
    <property type="match status" value="1"/>
</dbReference>
<feature type="region of interest" description="Disordered" evidence="2">
    <location>
        <begin position="524"/>
        <end position="656"/>
    </location>
</feature>
<evidence type="ECO:0000313" key="3">
    <source>
        <dbReference type="EMBL" id="KAJ8489327.1"/>
    </source>
</evidence>
<feature type="compositionally biased region" description="Low complexity" evidence="2">
    <location>
        <begin position="535"/>
        <end position="563"/>
    </location>
</feature>
<feature type="region of interest" description="Disordered" evidence="2">
    <location>
        <begin position="107"/>
        <end position="140"/>
    </location>
</feature>
<dbReference type="InterPro" id="IPR004000">
    <property type="entry name" value="Actin"/>
</dbReference>
<dbReference type="InterPro" id="IPR043129">
    <property type="entry name" value="ATPase_NBD"/>
</dbReference>
<dbReference type="Pfam" id="PF00022">
    <property type="entry name" value="Actin"/>
    <property type="match status" value="2"/>
</dbReference>
<protein>
    <recommendedName>
        <fullName evidence="5">Actin-related protein 8</fullName>
    </recommendedName>
</protein>
<accession>A0AAD7XDY0</accession>
<feature type="compositionally biased region" description="Polar residues" evidence="2">
    <location>
        <begin position="525"/>
        <end position="534"/>
    </location>
</feature>
<feature type="compositionally biased region" description="Low complexity" evidence="2">
    <location>
        <begin position="621"/>
        <end position="630"/>
    </location>
</feature>
<sequence length="793" mass="86754">MPRGVPNAKKDESALRFTSFHVPLALNPKHVGSTYLKSDSQTLWSRNAIRAHRSRLALDETGSATPTETRRGSKVVVIHPGSRFLRIGRASDVTPLTIPNVIARKHTPPIPDPVYVEGISRPREDRKRSTPSTTASSGDEYAVNVASDDPFDAKVAAITVSLRDRMRFYKLRVTPDAARIATSFNEQFKPEVIPEANDPYYVDWIHSSDEPYHVGEKALRLANPEEMGYVVRWPIYGGNFNTRDYPSTQVIYNDIETIFREGLKQKGIEPNAYKVGSMVATFKETCMTVPQDYSVVLVIPDYYDRLYVEALVRILLIDMGFKQFCAQQESLAATYGAGISNACVVDMGAVKTSIACVDDGLVIADTRMVLSMGGNDITEFLHVLLEKISFPYRDLNLARSYDWHVMEDLKARICTLAEGDVALNLYDFYVRRPGKPTEKYGLRAYDEIILAPMCLFEPRVIEFDQKRTGMRFLTRAPDMAEEMVEQSSDKFTERYTQAMLISTQHLFPVLVSAVGLEHAPPVATPTLQTPATEGQSSAVTPQAPSAATTTPVTPAAEEPTATANDAKDEDVEMADVTAPATESAAPSTSGADEEKASDAPAKDATPSTSTEKGENADKDAAAGADAPIEIIDVDDTDTKTTTPAAVAPQPAQHPQAAPPPMIPIAYRAFNLDVSFEASKLPLDVAIFNSARAAGGDEKIRKYLQAVLVVGGTALVPGMAHALESRLQAIATPLVPNMEKVQIIPPPKDVDPRVLVWKGGAVLGKMDGVADLWVTPADWELFGMRALKERCFFL</sequence>
<feature type="compositionally biased region" description="Basic and acidic residues" evidence="2">
    <location>
        <begin position="611"/>
        <end position="620"/>
    </location>
</feature>
<feature type="compositionally biased region" description="Low complexity" evidence="2">
    <location>
        <begin position="577"/>
        <end position="590"/>
    </location>
</feature>
<gene>
    <name evidence="3" type="ORF">ONZ51_g3003</name>
</gene>
<dbReference type="SUPFAM" id="SSF53067">
    <property type="entry name" value="Actin-like ATPase domain"/>
    <property type="match status" value="2"/>
</dbReference>
<feature type="compositionally biased region" description="Low complexity" evidence="2">
    <location>
        <begin position="639"/>
        <end position="655"/>
    </location>
</feature>
<evidence type="ECO:0000256" key="1">
    <source>
        <dbReference type="RuleBase" id="RU000487"/>
    </source>
</evidence>
<evidence type="ECO:0008006" key="5">
    <source>
        <dbReference type="Google" id="ProtNLM"/>
    </source>
</evidence>
<dbReference type="Gene3D" id="3.30.420.40">
    <property type="match status" value="3"/>
</dbReference>
<evidence type="ECO:0000313" key="4">
    <source>
        <dbReference type="Proteomes" id="UP001215151"/>
    </source>
</evidence>
<name>A0AAD7XDY0_9APHY</name>
<evidence type="ECO:0000256" key="2">
    <source>
        <dbReference type="SAM" id="MobiDB-lite"/>
    </source>
</evidence>
<dbReference type="Gene3D" id="3.90.640.10">
    <property type="entry name" value="Actin, Chain A, domain 4"/>
    <property type="match status" value="1"/>
</dbReference>